<dbReference type="InterPro" id="IPR003370">
    <property type="entry name" value="Chromate_transpt"/>
</dbReference>
<feature type="transmembrane region" description="Helical" evidence="7">
    <location>
        <begin position="54"/>
        <end position="74"/>
    </location>
</feature>
<evidence type="ECO:0000256" key="3">
    <source>
        <dbReference type="ARBA" id="ARBA00022475"/>
    </source>
</evidence>
<evidence type="ECO:0008006" key="10">
    <source>
        <dbReference type="Google" id="ProtNLM"/>
    </source>
</evidence>
<proteinExistence type="inferred from homology"/>
<name>A0ABM8VG38_9BACL</name>
<organism evidence="8 9">
    <name type="scientific">Paenibacillus allorhizosphaerae</name>
    <dbReference type="NCBI Taxonomy" id="2849866"/>
    <lineage>
        <taxon>Bacteria</taxon>
        <taxon>Bacillati</taxon>
        <taxon>Bacillota</taxon>
        <taxon>Bacilli</taxon>
        <taxon>Bacillales</taxon>
        <taxon>Paenibacillaceae</taxon>
        <taxon>Paenibacillus</taxon>
    </lineage>
</organism>
<evidence type="ECO:0000313" key="9">
    <source>
        <dbReference type="Proteomes" id="UP000730618"/>
    </source>
</evidence>
<dbReference type="Pfam" id="PF02417">
    <property type="entry name" value="Chromate_transp"/>
    <property type="match status" value="1"/>
</dbReference>
<keyword evidence="4 7" id="KW-0812">Transmembrane</keyword>
<dbReference type="RefSeq" id="WP_218098460.1">
    <property type="nucleotide sequence ID" value="NZ_CAJVCE010000005.1"/>
</dbReference>
<dbReference type="PANTHER" id="PTHR43663:SF2">
    <property type="entry name" value="CHROMATE TRANSPORT PROTEIN-RELATED"/>
    <property type="match status" value="1"/>
</dbReference>
<evidence type="ECO:0000256" key="1">
    <source>
        <dbReference type="ARBA" id="ARBA00004651"/>
    </source>
</evidence>
<keyword evidence="9" id="KW-1185">Reference proteome</keyword>
<dbReference type="Proteomes" id="UP000730618">
    <property type="component" value="Unassembled WGS sequence"/>
</dbReference>
<evidence type="ECO:0000313" key="8">
    <source>
        <dbReference type="EMBL" id="CAG7635262.1"/>
    </source>
</evidence>
<keyword evidence="6 7" id="KW-0472">Membrane</keyword>
<accession>A0ABM8VG38</accession>
<dbReference type="EMBL" id="CAJVCE010000005">
    <property type="protein sequence ID" value="CAG7635262.1"/>
    <property type="molecule type" value="Genomic_DNA"/>
</dbReference>
<dbReference type="InterPro" id="IPR052518">
    <property type="entry name" value="CHR_Transporter"/>
</dbReference>
<reference evidence="8 9" key="1">
    <citation type="submission" date="2021-06" db="EMBL/GenBank/DDBJ databases">
        <authorList>
            <person name="Criscuolo A."/>
        </authorList>
    </citation>
    <scope>NUCLEOTIDE SEQUENCE [LARGE SCALE GENOMIC DNA]</scope>
    <source>
        <strain evidence="9">CIP 111802</strain>
    </source>
</reference>
<evidence type="ECO:0000256" key="4">
    <source>
        <dbReference type="ARBA" id="ARBA00022692"/>
    </source>
</evidence>
<sequence length="214" mass="22824">MKLTKLKQLWSIFTVFLKISPATFGGGYAMIPIIEREVVHKKQWLAADEMCDVLSISGSAPGGIGVNAAAFVGYRLAGVGGAAVAVLGITFPTFVIAFLLSLVFSMFQHHPKVAAALDGIHAAVVALILIAAYRMAKTAVFDKTTFATMICTLVLLLSVPVHPLSVILFGLVVGIVFIYVKEKLGMAVRLDKNDGEVATVSGYVYPDYFIADGI</sequence>
<feature type="transmembrane region" description="Helical" evidence="7">
    <location>
        <begin position="113"/>
        <end position="133"/>
    </location>
</feature>
<comment type="similarity">
    <text evidence="2">Belongs to the chromate ion transporter (CHR) (TC 2.A.51) family.</text>
</comment>
<comment type="subcellular location">
    <subcellularLocation>
        <location evidence="1">Cell membrane</location>
        <topology evidence="1">Multi-pass membrane protein</topology>
    </subcellularLocation>
</comment>
<evidence type="ECO:0000256" key="6">
    <source>
        <dbReference type="ARBA" id="ARBA00023136"/>
    </source>
</evidence>
<evidence type="ECO:0000256" key="5">
    <source>
        <dbReference type="ARBA" id="ARBA00022989"/>
    </source>
</evidence>
<feature type="transmembrane region" description="Helical" evidence="7">
    <location>
        <begin position="12"/>
        <end position="34"/>
    </location>
</feature>
<gene>
    <name evidence="8" type="ORF">PAECIP111802_02118</name>
</gene>
<keyword evidence="3" id="KW-1003">Cell membrane</keyword>
<comment type="caution">
    <text evidence="8">The sequence shown here is derived from an EMBL/GenBank/DDBJ whole genome shotgun (WGS) entry which is preliminary data.</text>
</comment>
<keyword evidence="5 7" id="KW-1133">Transmembrane helix</keyword>
<dbReference type="PANTHER" id="PTHR43663">
    <property type="entry name" value="CHROMATE TRANSPORT PROTEIN-RELATED"/>
    <property type="match status" value="1"/>
</dbReference>
<protein>
    <recommendedName>
        <fullName evidence="10">Chromate transporter</fullName>
    </recommendedName>
</protein>
<evidence type="ECO:0000256" key="2">
    <source>
        <dbReference type="ARBA" id="ARBA00005262"/>
    </source>
</evidence>
<feature type="transmembrane region" description="Helical" evidence="7">
    <location>
        <begin position="81"/>
        <end position="107"/>
    </location>
</feature>
<evidence type="ECO:0000256" key="7">
    <source>
        <dbReference type="SAM" id="Phobius"/>
    </source>
</evidence>
<feature type="transmembrane region" description="Helical" evidence="7">
    <location>
        <begin position="140"/>
        <end position="157"/>
    </location>
</feature>